<keyword evidence="2 7" id="KW-0647">Proteasome</keyword>
<name>A0A922HF76_DERFA</name>
<evidence type="ECO:0000313" key="8">
    <source>
        <dbReference type="Proteomes" id="UP000790347"/>
    </source>
</evidence>
<dbReference type="Pfam" id="PF02251">
    <property type="entry name" value="PA28_N"/>
    <property type="match status" value="1"/>
</dbReference>
<evidence type="ECO:0000313" key="6">
    <source>
        <dbReference type="EMBL" id="KAH7639763.1"/>
    </source>
</evidence>
<comment type="caution">
    <text evidence="7">The sequence shown here is derived from an EMBL/GenBank/DDBJ whole genome shotgun (WGS) entry which is preliminary data.</text>
</comment>
<evidence type="ECO:0000256" key="1">
    <source>
        <dbReference type="ARBA" id="ARBA00005883"/>
    </source>
</evidence>
<sequence>MSTSKKSSTQPDYTTEVNKFKDDIKEKAEELVLKTFPRKTIELHQLLEGQLFSLKNLEKIRHEINIPIPEYPYVTPVQATQVSVDNHHHVDDSENSSATDCDSSPTVPQQTNGPSKKRKYLVLTEDDHIGDNEHSSTGTKAENMKNQSKPTDGSRVLILPYGTVRCNKHIVELIDIVKPLVRQLVEDTNLLKMWVLFLIPRIEDGNNFGVSIQEEALTEIRTVEAEATTYFDQMSRYFLSRARIITKIAKYPHVDDFRRNVAEIDEKEFIYLRLTVAELRNHYASLHDIVTKNLEKIKTPRSNNQNHQFY</sequence>
<feature type="region of interest" description="Disordered" evidence="3">
    <location>
        <begin position="87"/>
        <end position="151"/>
    </location>
</feature>
<dbReference type="Gene3D" id="1.20.120.180">
    <property type="entry name" value="Proteasome activator pa28, C-terminal domain"/>
    <property type="match status" value="1"/>
</dbReference>
<dbReference type="Pfam" id="PF02252">
    <property type="entry name" value="PA28_C"/>
    <property type="match status" value="1"/>
</dbReference>
<reference evidence="6" key="2">
    <citation type="submission" date="2020-06" db="EMBL/GenBank/DDBJ databases">
        <authorList>
            <person name="Ji K."/>
            <person name="Li J."/>
        </authorList>
    </citation>
    <scope>NUCLEOTIDE SEQUENCE</scope>
    <source>
        <strain evidence="6">JKM2019</strain>
        <tissue evidence="6">Whole body</tissue>
    </source>
</reference>
<keyword evidence="8" id="KW-1185">Reference proteome</keyword>
<dbReference type="Proteomes" id="UP000828236">
    <property type="component" value="Unassembled WGS sequence"/>
</dbReference>
<dbReference type="GO" id="GO:0005654">
    <property type="term" value="C:nucleoplasm"/>
    <property type="evidence" value="ECO:0007669"/>
    <property type="project" value="TreeGrafter"/>
</dbReference>
<evidence type="ECO:0000259" key="5">
    <source>
        <dbReference type="Pfam" id="PF02252"/>
    </source>
</evidence>
<dbReference type="SUPFAM" id="SSF47216">
    <property type="entry name" value="Proteasome activator"/>
    <property type="match status" value="1"/>
</dbReference>
<evidence type="ECO:0000256" key="3">
    <source>
        <dbReference type="SAM" id="MobiDB-lite"/>
    </source>
</evidence>
<accession>A0A922HF76</accession>
<dbReference type="PANTHER" id="PTHR10660:SF2">
    <property type="entry name" value="LD45860P"/>
    <property type="match status" value="1"/>
</dbReference>
<organism evidence="7 8">
    <name type="scientific">Dermatophagoides farinae</name>
    <name type="common">American house dust mite</name>
    <dbReference type="NCBI Taxonomy" id="6954"/>
    <lineage>
        <taxon>Eukaryota</taxon>
        <taxon>Metazoa</taxon>
        <taxon>Ecdysozoa</taxon>
        <taxon>Arthropoda</taxon>
        <taxon>Chelicerata</taxon>
        <taxon>Arachnida</taxon>
        <taxon>Acari</taxon>
        <taxon>Acariformes</taxon>
        <taxon>Sarcoptiformes</taxon>
        <taxon>Astigmata</taxon>
        <taxon>Psoroptidia</taxon>
        <taxon>Analgoidea</taxon>
        <taxon>Pyroglyphidae</taxon>
        <taxon>Dermatophagoidinae</taxon>
        <taxon>Dermatophagoides</taxon>
    </lineage>
</organism>
<evidence type="ECO:0000313" key="7">
    <source>
        <dbReference type="EMBL" id="KAH9491062.1"/>
    </source>
</evidence>
<comment type="similarity">
    <text evidence="1">Belongs to the PA28 family.</text>
</comment>
<dbReference type="GO" id="GO:0005737">
    <property type="term" value="C:cytoplasm"/>
    <property type="evidence" value="ECO:0007669"/>
    <property type="project" value="TreeGrafter"/>
</dbReference>
<dbReference type="InterPro" id="IPR003186">
    <property type="entry name" value="PA28_C"/>
</dbReference>
<dbReference type="EMBL" id="ASGP02000009">
    <property type="protein sequence ID" value="KAH9491062.1"/>
    <property type="molecule type" value="Genomic_DNA"/>
</dbReference>
<protein>
    <submittedName>
        <fullName evidence="6 7">Proteasome activator complex subunit 3</fullName>
    </submittedName>
</protein>
<evidence type="ECO:0000259" key="4">
    <source>
        <dbReference type="Pfam" id="PF02251"/>
    </source>
</evidence>
<feature type="compositionally biased region" description="Polar residues" evidence="3">
    <location>
        <begin position="95"/>
        <end position="114"/>
    </location>
</feature>
<reference evidence="6" key="3">
    <citation type="journal article" date="2021" name="World Allergy Organ. J.">
        <title>Chromosome-level assembly of Dermatophagoides farinae genome and transcriptome reveals two novel allergens Der f 37 and Der f 39.</title>
        <authorList>
            <person name="Chen J."/>
            <person name="Cai Z."/>
            <person name="Fan D."/>
            <person name="Hu J."/>
            <person name="Hou Y."/>
            <person name="He Y."/>
            <person name="Zhang Z."/>
            <person name="Zhao Z."/>
            <person name="Gao P."/>
            <person name="Hu W."/>
            <person name="Sun J."/>
            <person name="Li J."/>
            <person name="Ji K."/>
        </authorList>
    </citation>
    <scope>NUCLEOTIDE SEQUENCE</scope>
    <source>
        <strain evidence="6">JKM2019</strain>
    </source>
</reference>
<dbReference type="GO" id="GO:0061136">
    <property type="term" value="P:regulation of proteasomal protein catabolic process"/>
    <property type="evidence" value="ECO:0007669"/>
    <property type="project" value="TreeGrafter"/>
</dbReference>
<evidence type="ECO:0000256" key="2">
    <source>
        <dbReference type="ARBA" id="ARBA00022942"/>
    </source>
</evidence>
<dbReference type="FunFam" id="1.20.120.180:FF:000001">
    <property type="entry name" value="Proteasome activator complex subunit 3"/>
    <property type="match status" value="1"/>
</dbReference>
<feature type="compositionally biased region" description="Polar residues" evidence="3">
    <location>
        <begin position="135"/>
        <end position="151"/>
    </location>
</feature>
<reference evidence="7" key="4">
    <citation type="journal article" date="2022" name="Res Sq">
        <title>Comparative Genomics Reveals Insights into the Divergent Evolution of Astigmatic Mites and Household Pest Adaptations.</title>
        <authorList>
            <person name="Xiong Q."/>
            <person name="Wan A.T.-Y."/>
            <person name="Liu X.-Y."/>
            <person name="Fung C.S.-H."/>
            <person name="Xiao X."/>
            <person name="Malainual N."/>
            <person name="Hou J."/>
            <person name="Wang L."/>
            <person name="Wang M."/>
            <person name="Yang K."/>
            <person name="Cui Y."/>
            <person name="Leung E."/>
            <person name="Nong W."/>
            <person name="Shin S.-K."/>
            <person name="Au S."/>
            <person name="Jeong K.Y."/>
            <person name="Chew F.T."/>
            <person name="Hui J."/>
            <person name="Leung T.F."/>
            <person name="Tungtrongchitr A."/>
            <person name="Zhong N."/>
            <person name="Liu Z."/>
            <person name="Tsui S."/>
        </authorList>
    </citation>
    <scope>NUCLEOTIDE SEQUENCE</scope>
    <source>
        <strain evidence="7">Derf</strain>
        <tissue evidence="7">Whole organism</tissue>
    </source>
</reference>
<feature type="compositionally biased region" description="Basic and acidic residues" evidence="3">
    <location>
        <begin position="125"/>
        <end position="134"/>
    </location>
</feature>
<dbReference type="InterPro" id="IPR036996">
    <property type="entry name" value="PA28_N_sf"/>
</dbReference>
<dbReference type="GO" id="GO:0008537">
    <property type="term" value="C:proteasome activator complex"/>
    <property type="evidence" value="ECO:0007669"/>
    <property type="project" value="InterPro"/>
</dbReference>
<dbReference type="GO" id="GO:0061133">
    <property type="term" value="F:endopeptidase activator activity"/>
    <property type="evidence" value="ECO:0007669"/>
    <property type="project" value="TreeGrafter"/>
</dbReference>
<dbReference type="AlphaFoldDB" id="A0A922HF76"/>
<proteinExistence type="inferred from homology"/>
<dbReference type="InterPro" id="IPR009077">
    <property type="entry name" value="Proteasome_activ_PA28"/>
</dbReference>
<dbReference type="InterPro" id="IPR036997">
    <property type="entry name" value="PA28_C_sf"/>
</dbReference>
<feature type="domain" description="Proteasome activator PA28 N-terminal" evidence="4">
    <location>
        <begin position="13"/>
        <end position="70"/>
    </location>
</feature>
<dbReference type="OrthoDB" id="6591885at2759"/>
<dbReference type="GO" id="GO:2000045">
    <property type="term" value="P:regulation of G1/S transition of mitotic cell cycle"/>
    <property type="evidence" value="ECO:0007669"/>
    <property type="project" value="TreeGrafter"/>
</dbReference>
<dbReference type="PANTHER" id="PTHR10660">
    <property type="entry name" value="PROTEASOME REGULATOR PA28"/>
    <property type="match status" value="1"/>
</dbReference>
<reference evidence="7" key="1">
    <citation type="submission" date="2013-05" db="EMBL/GenBank/DDBJ databases">
        <authorList>
            <person name="Yim A.K.Y."/>
            <person name="Chan T.F."/>
            <person name="Ji K.M."/>
            <person name="Liu X.Y."/>
            <person name="Zhou J.W."/>
            <person name="Li R.Q."/>
            <person name="Yang K.Y."/>
            <person name="Li J."/>
            <person name="Li M."/>
            <person name="Law P.T.W."/>
            <person name="Wu Y.L."/>
            <person name="Cai Z.L."/>
            <person name="Qin H."/>
            <person name="Bao Y."/>
            <person name="Leung R.K.K."/>
            <person name="Ng P.K.S."/>
            <person name="Zou J."/>
            <person name="Zhong X.J."/>
            <person name="Ran P.X."/>
            <person name="Zhong N.S."/>
            <person name="Liu Z.G."/>
            <person name="Tsui S.K.W."/>
        </authorList>
    </citation>
    <scope>NUCLEOTIDE SEQUENCE</scope>
    <source>
        <strain evidence="7">Derf</strain>
        <tissue evidence="7">Whole organism</tissue>
    </source>
</reference>
<dbReference type="Gene3D" id="1.20.5.120">
    <property type="entry name" value="Proteasome activator pa28, N-terminal domain"/>
    <property type="match status" value="1"/>
</dbReference>
<dbReference type="EMBL" id="SDOV01000007">
    <property type="protein sequence ID" value="KAH7639763.1"/>
    <property type="molecule type" value="Genomic_DNA"/>
</dbReference>
<dbReference type="Proteomes" id="UP000790347">
    <property type="component" value="Unassembled WGS sequence"/>
</dbReference>
<feature type="domain" description="Proteasome activator PA28 C-terminal" evidence="5">
    <location>
        <begin position="164"/>
        <end position="306"/>
    </location>
</feature>
<dbReference type="InterPro" id="IPR036252">
    <property type="entry name" value="Proteasome_activ_sf"/>
</dbReference>
<dbReference type="InterPro" id="IPR003185">
    <property type="entry name" value="Proteasome_activ_PA28_N"/>
</dbReference>
<gene>
    <name evidence="7" type="primary">PSME3_3</name>
    <name evidence="7" type="ORF">DERF_015798</name>
    <name evidence="6" type="ORF">HUG17_3796</name>
</gene>